<feature type="domain" description="HNH nuclease" evidence="1">
    <location>
        <begin position="214"/>
        <end position="263"/>
    </location>
</feature>
<accession>A0A931GTU0</accession>
<evidence type="ECO:0000259" key="1">
    <source>
        <dbReference type="Pfam" id="PF13391"/>
    </source>
</evidence>
<reference evidence="2" key="1">
    <citation type="submission" date="2020-11" db="EMBL/GenBank/DDBJ databases">
        <title>Sequencing the genomes of 1000 actinobacteria strains.</title>
        <authorList>
            <person name="Klenk H.-P."/>
        </authorList>
    </citation>
    <scope>NUCLEOTIDE SEQUENCE</scope>
    <source>
        <strain evidence="2">DSM 43175</strain>
    </source>
</reference>
<evidence type="ECO:0000313" key="2">
    <source>
        <dbReference type="EMBL" id="MBG6092404.1"/>
    </source>
</evidence>
<name>A0A931GTU0_9ACTN</name>
<proteinExistence type="predicted"/>
<comment type="caution">
    <text evidence="2">The sequence shown here is derived from an EMBL/GenBank/DDBJ whole genome shotgun (WGS) entry which is preliminary data.</text>
</comment>
<protein>
    <recommendedName>
        <fullName evidence="1">HNH nuclease domain-containing protein</fullName>
    </recommendedName>
</protein>
<sequence length="317" mass="35525">MVAAWSFLTVAEADQQFGGNLGYEDVLGERYLWNNTVPNYRAVQPGDLVVLRDKTWVLGLAWVDDIAQGPGKKVLRRCPQCTATSIKRRTTKTPSFKCSGCGAEFDNPVTNVLDVTVFEADYARTWRPLDPLRRVEQIQGLFLNRSGQQSIRPMDLEGVRTALTGSAGAGPLWWKEDGGLRPPIPGGHTLILHKARVGQQQFRQRMLERYGSRCAITGDQPEEVLEAAHLYRYATTPHHDLNGGLLLRRDLHALLDRGLLTIDTTTWTVQLAPRLRSPKYADFAPLHGQPLKLPTSKRPDSTYLDEHHKIATEAWAV</sequence>
<dbReference type="InterPro" id="IPR003615">
    <property type="entry name" value="HNH_nuc"/>
</dbReference>
<dbReference type="Pfam" id="PF13391">
    <property type="entry name" value="HNH_2"/>
    <property type="match status" value="1"/>
</dbReference>
<gene>
    <name evidence="2" type="ORF">IW256_006517</name>
</gene>
<dbReference type="Proteomes" id="UP000614047">
    <property type="component" value="Unassembled WGS sequence"/>
</dbReference>
<evidence type="ECO:0000313" key="3">
    <source>
        <dbReference type="Proteomes" id="UP000614047"/>
    </source>
</evidence>
<dbReference type="EMBL" id="JADOUA010000001">
    <property type="protein sequence ID" value="MBG6092404.1"/>
    <property type="molecule type" value="Genomic_DNA"/>
</dbReference>
<dbReference type="AlphaFoldDB" id="A0A931GTU0"/>
<dbReference type="RefSeq" id="WP_197014597.1">
    <property type="nucleotide sequence ID" value="NZ_BAABES010000012.1"/>
</dbReference>
<keyword evidence="3" id="KW-1185">Reference proteome</keyword>
<organism evidence="2 3">
    <name type="scientific">Actinomadura viridis</name>
    <dbReference type="NCBI Taxonomy" id="58110"/>
    <lineage>
        <taxon>Bacteria</taxon>
        <taxon>Bacillati</taxon>
        <taxon>Actinomycetota</taxon>
        <taxon>Actinomycetes</taxon>
        <taxon>Streptosporangiales</taxon>
        <taxon>Thermomonosporaceae</taxon>
        <taxon>Actinomadura</taxon>
    </lineage>
</organism>